<feature type="transmembrane region" description="Helical" evidence="6">
    <location>
        <begin position="448"/>
        <end position="470"/>
    </location>
</feature>
<sequence>MGVFFQKINSIVKGKNTSFLFYNLVSSFGNILIIILLSRFLDKNTYGLYRQVFFISELLVPFISFGLANTVFYFFGVERDKRKTLINSISIVALFGIPFIIIAIVINKLNLIYFEEAKELISYLWLTISFVLIQTTIRLCIAYFVYVKKIKPILRITIFQFLGLLILNYLVLMGFNSLLYLILVRVLIYAIVIILLLRILKLKLNAINKKTIASQIRYSTPYALALLVGILSTHLDKIIVLNNFTTEDFANYINGAFEIPVIIIITSTLSGLTIGKLNEFCSTKRYQNAINLFKNSMEISACFLFPVFCFSIVFSEQIMIFLFGIQYADAAVIFSIYLLLLPIRIIIFSDILIALGHSKIFLFRSLIELLVNFSLSIILLKFLGVKGVAIATVLSVLLWTVPFNFSTIQKTTKIKSVIPLIPLFKILLLSFTLSIFAYYIFGLLLNHFNLYLLIVLVTLIYFLIYFAVGVKLKVVKLNKFLEL</sequence>
<dbReference type="Proteomes" id="UP000295714">
    <property type="component" value="Unassembled WGS sequence"/>
</dbReference>
<evidence type="ECO:0000256" key="6">
    <source>
        <dbReference type="SAM" id="Phobius"/>
    </source>
</evidence>
<feature type="transmembrane region" description="Helical" evidence="6">
    <location>
        <begin position="20"/>
        <end position="41"/>
    </location>
</feature>
<protein>
    <submittedName>
        <fullName evidence="7">O-antigen/teichoic acid export membrane protein</fullName>
    </submittedName>
</protein>
<feature type="transmembrane region" description="Helical" evidence="6">
    <location>
        <begin position="178"/>
        <end position="200"/>
    </location>
</feature>
<accession>A0A4R1KU97</accession>
<dbReference type="PANTHER" id="PTHR30250:SF11">
    <property type="entry name" value="O-ANTIGEN TRANSPORTER-RELATED"/>
    <property type="match status" value="1"/>
</dbReference>
<feature type="transmembrane region" description="Helical" evidence="6">
    <location>
        <begin position="89"/>
        <end position="114"/>
    </location>
</feature>
<evidence type="ECO:0000256" key="3">
    <source>
        <dbReference type="ARBA" id="ARBA00022692"/>
    </source>
</evidence>
<keyword evidence="3 6" id="KW-0812">Transmembrane</keyword>
<dbReference type="GO" id="GO:0005886">
    <property type="term" value="C:plasma membrane"/>
    <property type="evidence" value="ECO:0007669"/>
    <property type="project" value="UniProtKB-SubCell"/>
</dbReference>
<evidence type="ECO:0000256" key="4">
    <source>
        <dbReference type="ARBA" id="ARBA00022989"/>
    </source>
</evidence>
<keyword evidence="2" id="KW-1003">Cell membrane</keyword>
<dbReference type="PANTHER" id="PTHR30250">
    <property type="entry name" value="PST FAMILY PREDICTED COLANIC ACID TRANSPORTER"/>
    <property type="match status" value="1"/>
</dbReference>
<feature type="transmembrane region" description="Helical" evidence="6">
    <location>
        <begin position="120"/>
        <end position="146"/>
    </location>
</feature>
<dbReference type="AlphaFoldDB" id="A0A4R1KU97"/>
<proteinExistence type="predicted"/>
<comment type="subcellular location">
    <subcellularLocation>
        <location evidence="1">Cell membrane</location>
        <topology evidence="1">Multi-pass membrane protein</topology>
    </subcellularLocation>
</comment>
<evidence type="ECO:0000256" key="2">
    <source>
        <dbReference type="ARBA" id="ARBA00022475"/>
    </source>
</evidence>
<dbReference type="EMBL" id="SMGI01000002">
    <property type="protein sequence ID" value="TCK67809.1"/>
    <property type="molecule type" value="Genomic_DNA"/>
</dbReference>
<evidence type="ECO:0000313" key="8">
    <source>
        <dbReference type="Proteomes" id="UP000295714"/>
    </source>
</evidence>
<comment type="caution">
    <text evidence="7">The sequence shown here is derived from an EMBL/GenBank/DDBJ whole genome shotgun (WGS) entry which is preliminary data.</text>
</comment>
<feature type="transmembrane region" description="Helical" evidence="6">
    <location>
        <begin position="53"/>
        <end position="77"/>
    </location>
</feature>
<evidence type="ECO:0000313" key="7">
    <source>
        <dbReference type="EMBL" id="TCK67809.1"/>
    </source>
</evidence>
<feature type="transmembrane region" description="Helical" evidence="6">
    <location>
        <begin position="388"/>
        <end position="405"/>
    </location>
</feature>
<reference evidence="7 8" key="1">
    <citation type="journal article" date="2015" name="Stand. Genomic Sci.">
        <title>Genomic Encyclopedia of Bacterial and Archaeal Type Strains, Phase III: the genomes of soil and plant-associated and newly described type strains.</title>
        <authorList>
            <person name="Whitman W.B."/>
            <person name="Woyke T."/>
            <person name="Klenk H.P."/>
            <person name="Zhou Y."/>
            <person name="Lilburn T.G."/>
            <person name="Beck B.J."/>
            <person name="De Vos P."/>
            <person name="Vandamme P."/>
            <person name="Eisen J.A."/>
            <person name="Garrity G."/>
            <person name="Hugenholtz P."/>
            <person name="Kyrpides N.C."/>
        </authorList>
    </citation>
    <scope>NUCLEOTIDE SEQUENCE [LARGE SCALE GENOMIC DNA]</scope>
    <source>
        <strain evidence="7 8">CECT 8445</strain>
    </source>
</reference>
<keyword evidence="5 6" id="KW-0472">Membrane</keyword>
<keyword evidence="4 6" id="KW-1133">Transmembrane helix</keyword>
<dbReference type="Pfam" id="PF01943">
    <property type="entry name" value="Polysacc_synt"/>
    <property type="match status" value="1"/>
</dbReference>
<organism evidence="7 8">
    <name type="scientific">Winogradskyella wandonensis</name>
    <dbReference type="NCBI Taxonomy" id="1442586"/>
    <lineage>
        <taxon>Bacteria</taxon>
        <taxon>Pseudomonadati</taxon>
        <taxon>Bacteroidota</taxon>
        <taxon>Flavobacteriia</taxon>
        <taxon>Flavobacteriales</taxon>
        <taxon>Flavobacteriaceae</taxon>
        <taxon>Winogradskyella</taxon>
    </lineage>
</organism>
<feature type="transmembrane region" description="Helical" evidence="6">
    <location>
        <begin position="221"/>
        <end position="239"/>
    </location>
</feature>
<feature type="transmembrane region" description="Helical" evidence="6">
    <location>
        <begin position="299"/>
        <end position="325"/>
    </location>
</feature>
<feature type="transmembrane region" description="Helical" evidence="6">
    <location>
        <begin position="153"/>
        <end position="172"/>
    </location>
</feature>
<dbReference type="InterPro" id="IPR002797">
    <property type="entry name" value="Polysacc_synth"/>
</dbReference>
<feature type="transmembrane region" description="Helical" evidence="6">
    <location>
        <begin position="361"/>
        <end position="382"/>
    </location>
</feature>
<feature type="transmembrane region" description="Helical" evidence="6">
    <location>
        <begin position="331"/>
        <end position="354"/>
    </location>
</feature>
<name>A0A4R1KU97_9FLAO</name>
<feature type="transmembrane region" description="Helical" evidence="6">
    <location>
        <begin position="259"/>
        <end position="278"/>
    </location>
</feature>
<feature type="transmembrane region" description="Helical" evidence="6">
    <location>
        <begin position="417"/>
        <end position="442"/>
    </location>
</feature>
<evidence type="ECO:0000256" key="5">
    <source>
        <dbReference type="ARBA" id="ARBA00023136"/>
    </source>
</evidence>
<keyword evidence="8" id="KW-1185">Reference proteome</keyword>
<dbReference type="InterPro" id="IPR050833">
    <property type="entry name" value="Poly_Biosynth_Transport"/>
</dbReference>
<evidence type="ECO:0000256" key="1">
    <source>
        <dbReference type="ARBA" id="ARBA00004651"/>
    </source>
</evidence>
<gene>
    <name evidence="7" type="ORF">DFQ05_1590</name>
</gene>